<evidence type="ECO:0000313" key="5">
    <source>
        <dbReference type="EMBL" id="PIZ44205.1"/>
    </source>
</evidence>
<dbReference type="InterPro" id="IPR036412">
    <property type="entry name" value="HAD-like_sf"/>
</dbReference>
<organism evidence="5 6">
    <name type="scientific">candidate division WWE3 bacterium CG_4_10_14_0_2_um_filter_41_14</name>
    <dbReference type="NCBI Taxonomy" id="1975072"/>
    <lineage>
        <taxon>Bacteria</taxon>
        <taxon>Katanobacteria</taxon>
    </lineage>
</organism>
<gene>
    <name evidence="5" type="ORF">COY32_06910</name>
</gene>
<dbReference type="SFLD" id="SFLDS00003">
    <property type="entry name" value="Haloacid_Dehalogenase"/>
    <property type="match status" value="1"/>
</dbReference>
<dbReference type="PANTHER" id="PTHR46470">
    <property type="entry name" value="N-ACYLNEURAMINATE-9-PHOSPHATASE"/>
    <property type="match status" value="1"/>
</dbReference>
<keyword evidence="4" id="KW-0460">Magnesium</keyword>
<keyword evidence="3" id="KW-0378">Hydrolase</keyword>
<keyword evidence="2" id="KW-0479">Metal-binding</keyword>
<evidence type="ECO:0008006" key="7">
    <source>
        <dbReference type="Google" id="ProtNLM"/>
    </source>
</evidence>
<dbReference type="GO" id="GO:0046872">
    <property type="term" value="F:metal ion binding"/>
    <property type="evidence" value="ECO:0007669"/>
    <property type="project" value="UniProtKB-KW"/>
</dbReference>
<dbReference type="PANTHER" id="PTHR46470:SF2">
    <property type="entry name" value="GLYCERALDEHYDE 3-PHOSPHATE PHOSPHATASE"/>
    <property type="match status" value="1"/>
</dbReference>
<dbReference type="NCBIfam" id="TIGR01549">
    <property type="entry name" value="HAD-SF-IA-v1"/>
    <property type="match status" value="1"/>
</dbReference>
<dbReference type="Proteomes" id="UP000228920">
    <property type="component" value="Unassembled WGS sequence"/>
</dbReference>
<dbReference type="InterPro" id="IPR051400">
    <property type="entry name" value="HAD-like_hydrolase"/>
</dbReference>
<accession>A0A2M7TES3</accession>
<proteinExistence type="predicted"/>
<dbReference type="SFLD" id="SFLDG01129">
    <property type="entry name" value="C1.5:_HAD__Beta-PGM__Phosphata"/>
    <property type="match status" value="1"/>
</dbReference>
<evidence type="ECO:0000256" key="2">
    <source>
        <dbReference type="ARBA" id="ARBA00022723"/>
    </source>
</evidence>
<dbReference type="InterPro" id="IPR006439">
    <property type="entry name" value="HAD-SF_hydro_IA"/>
</dbReference>
<reference evidence="6" key="1">
    <citation type="submission" date="2017-09" db="EMBL/GenBank/DDBJ databases">
        <title>Depth-based differentiation of microbial function through sediment-hosted aquifers and enrichment of novel symbionts in the deep terrestrial subsurface.</title>
        <authorList>
            <person name="Probst A.J."/>
            <person name="Ladd B."/>
            <person name="Jarett J.K."/>
            <person name="Geller-Mcgrath D.E."/>
            <person name="Sieber C.M.K."/>
            <person name="Emerson J.B."/>
            <person name="Anantharaman K."/>
            <person name="Thomas B.C."/>
            <person name="Malmstrom R."/>
            <person name="Stieglmeier M."/>
            <person name="Klingl A."/>
            <person name="Woyke T."/>
            <person name="Ryan C.M."/>
            <person name="Banfield J.F."/>
        </authorList>
    </citation>
    <scope>NUCLEOTIDE SEQUENCE [LARGE SCALE GENOMIC DNA]</scope>
</reference>
<sequence length="241" mass="27257">MIIKAVIYDLDDTLIRTSEVVQPGIEFVYHQNKNVLGDISISRFKEANEVSVKGLLPRLKASEIKLHQFGVLIWYETLYQLDLKPNPEIILALYESLQSYTLTHIQLYPEVMDVFDTLISKNIRIAILSNGSTIERLRKVIAVGLQKKIDLLVATELVGRDKPDQAPFLYTLNLLGVKGNEVIYIGDSYTEDICGATNAGIQVVHFNPHKINNPSQGDYFTITNHKQLLAIINKYKSEDNV</sequence>
<dbReference type="Pfam" id="PF00702">
    <property type="entry name" value="Hydrolase"/>
    <property type="match status" value="1"/>
</dbReference>
<evidence type="ECO:0000256" key="3">
    <source>
        <dbReference type="ARBA" id="ARBA00022801"/>
    </source>
</evidence>
<dbReference type="InterPro" id="IPR023214">
    <property type="entry name" value="HAD_sf"/>
</dbReference>
<name>A0A2M7TES3_UNCKA</name>
<dbReference type="GO" id="GO:0044281">
    <property type="term" value="P:small molecule metabolic process"/>
    <property type="evidence" value="ECO:0007669"/>
    <property type="project" value="UniProtKB-ARBA"/>
</dbReference>
<dbReference type="Gene3D" id="3.40.50.1000">
    <property type="entry name" value="HAD superfamily/HAD-like"/>
    <property type="match status" value="1"/>
</dbReference>
<protein>
    <recommendedName>
        <fullName evidence="7">HAD family hydrolase</fullName>
    </recommendedName>
</protein>
<comment type="caution">
    <text evidence="5">The sequence shown here is derived from an EMBL/GenBank/DDBJ whole genome shotgun (WGS) entry which is preliminary data.</text>
</comment>
<evidence type="ECO:0000313" key="6">
    <source>
        <dbReference type="Proteomes" id="UP000228920"/>
    </source>
</evidence>
<evidence type="ECO:0000256" key="1">
    <source>
        <dbReference type="ARBA" id="ARBA00001946"/>
    </source>
</evidence>
<dbReference type="GO" id="GO:0016791">
    <property type="term" value="F:phosphatase activity"/>
    <property type="evidence" value="ECO:0007669"/>
    <property type="project" value="TreeGrafter"/>
</dbReference>
<dbReference type="SUPFAM" id="SSF56784">
    <property type="entry name" value="HAD-like"/>
    <property type="match status" value="1"/>
</dbReference>
<dbReference type="AlphaFoldDB" id="A0A2M7TES3"/>
<comment type="cofactor">
    <cofactor evidence="1">
        <name>Mg(2+)</name>
        <dbReference type="ChEBI" id="CHEBI:18420"/>
    </cofactor>
</comment>
<evidence type="ECO:0000256" key="4">
    <source>
        <dbReference type="ARBA" id="ARBA00022842"/>
    </source>
</evidence>
<dbReference type="EMBL" id="PFNL01000191">
    <property type="protein sequence ID" value="PIZ44205.1"/>
    <property type="molecule type" value="Genomic_DNA"/>
</dbReference>
<dbReference type="Gene3D" id="1.10.150.520">
    <property type="match status" value="1"/>
</dbReference>